<protein>
    <recommendedName>
        <fullName evidence="1">Peptidase S55 domain-containing protein</fullName>
    </recommendedName>
</protein>
<accession>A0ABY7BT82</accession>
<evidence type="ECO:0000313" key="2">
    <source>
        <dbReference type="EMBL" id="WAM34989.1"/>
    </source>
</evidence>
<evidence type="ECO:0000313" key="3">
    <source>
        <dbReference type="Proteomes" id="UP001164909"/>
    </source>
</evidence>
<name>A0ABY7BT82_9FIRM</name>
<gene>
    <name evidence="2" type="ORF">OTK00_001289</name>
</gene>
<organism evidence="2 3">
    <name type="scientific">Caldicellulosiruptor morganii</name>
    <dbReference type="NCBI Taxonomy" id="1387555"/>
    <lineage>
        <taxon>Bacteria</taxon>
        <taxon>Bacillati</taxon>
        <taxon>Bacillota</taxon>
        <taxon>Bacillota incertae sedis</taxon>
        <taxon>Caldicellulosiruptorales</taxon>
        <taxon>Caldicellulosiruptoraceae</taxon>
        <taxon>Caldicellulosiruptor</taxon>
    </lineage>
</organism>
<dbReference type="EMBL" id="CP113865">
    <property type="protein sequence ID" value="WAM34989.1"/>
    <property type="molecule type" value="Genomic_DNA"/>
</dbReference>
<evidence type="ECO:0000259" key="1">
    <source>
        <dbReference type="PROSITE" id="PS51494"/>
    </source>
</evidence>
<dbReference type="InterPro" id="IPR008763">
    <property type="entry name" value="Peptidase_S55"/>
</dbReference>
<dbReference type="PROSITE" id="PS51494">
    <property type="entry name" value="SPOIVB"/>
    <property type="match status" value="1"/>
</dbReference>
<reference evidence="2" key="1">
    <citation type="submission" date="2022-12" db="EMBL/GenBank/DDBJ databases">
        <authorList>
            <person name="Bing R.G."/>
            <person name="Willard D.J."/>
            <person name="Manesh M.J.H."/>
            <person name="Laemthong T."/>
            <person name="Crosby J.R."/>
            <person name="Kelly R.M."/>
        </authorList>
    </citation>
    <scope>NUCLEOTIDE SEQUENCE</scope>
    <source>
        <strain evidence="2">DSM 8990</strain>
    </source>
</reference>
<feature type="domain" description="Peptidase S55" evidence="1">
    <location>
        <begin position="1"/>
        <end position="134"/>
    </location>
</feature>
<sequence length="134" mass="15406">MDTNILLDLKEGQIYRAHIIDIKKNECHEISEVIGKIDENSVIGNIVINSQFGVYGKLENKDLLKFAIDCKIARIQDVHVGDAYIITDVLDNQKRFKVKIEKILPLYKNSTKAFVIKITDKKDFWKSRAVLCKV</sequence>
<proteinExistence type="predicted"/>
<dbReference type="Pfam" id="PF05580">
    <property type="entry name" value="Peptidase_S55"/>
    <property type="match status" value="1"/>
</dbReference>
<keyword evidence="3" id="KW-1185">Reference proteome</keyword>
<dbReference type="Proteomes" id="UP001164909">
    <property type="component" value="Chromosome"/>
</dbReference>